<dbReference type="PROSITE" id="PS51900">
    <property type="entry name" value="CB"/>
    <property type="match status" value="1"/>
</dbReference>
<evidence type="ECO:0000256" key="3">
    <source>
        <dbReference type="ARBA" id="ARBA00023125"/>
    </source>
</evidence>
<dbReference type="GO" id="GO:0006310">
    <property type="term" value="P:DNA recombination"/>
    <property type="evidence" value="ECO:0007669"/>
    <property type="project" value="UniProtKB-KW"/>
</dbReference>
<dbReference type="CDD" id="cd01189">
    <property type="entry name" value="INT_ICEBs1_C_like"/>
    <property type="match status" value="1"/>
</dbReference>
<dbReference type="InterPro" id="IPR044068">
    <property type="entry name" value="CB"/>
</dbReference>
<dbReference type="InterPro" id="IPR013762">
    <property type="entry name" value="Integrase-like_cat_sf"/>
</dbReference>
<evidence type="ECO:0000256" key="5">
    <source>
        <dbReference type="PROSITE-ProRule" id="PRU01248"/>
    </source>
</evidence>
<evidence type="ECO:0000313" key="10">
    <source>
        <dbReference type="Proteomes" id="UP000075806"/>
    </source>
</evidence>
<sequence length="377" mass="44112">MKGYFRKRGNSWSFTIDVGRDPETGKRKQKTQSGFKTKKEAQSACASLIDKINKGYSFDNHNVTVGQFIDHWLEHVAKRKVTERTLLNYTRALDRRIRPYIGTLKLTELKLHHGQKLVTEFLEEGKSERYIEYTFTLFRGSLNFAVKTDILQKNPLEHLELPRPRQTKKTTWSAEEIKRFMIFSKTENPYYMVPLLIAARTGMRRGEVLGLRWDKVDFERKKITVEYSLTFNEPTKQFIMVSPKTKSSYRQISIDDDLTNELKRHRKRQLEMKMLLGADYDDSWNLVCCSTNGRPMYGRSLAHHFDHVAKKAGLKKIRIHDLRHSHATMLLREGVNPKIVSERLGHSSIKMTLDVYSHVTLDMQEKTADIIKNILNF</sequence>
<dbReference type="InterPro" id="IPR010998">
    <property type="entry name" value="Integrase_recombinase_N"/>
</dbReference>
<keyword evidence="2" id="KW-0229">DNA integration</keyword>
<dbReference type="Proteomes" id="UP000075806">
    <property type="component" value="Unassembled WGS sequence"/>
</dbReference>
<evidence type="ECO:0000256" key="1">
    <source>
        <dbReference type="ARBA" id="ARBA00008857"/>
    </source>
</evidence>
<keyword evidence="4" id="KW-0233">DNA recombination</keyword>
<evidence type="ECO:0000256" key="2">
    <source>
        <dbReference type="ARBA" id="ARBA00022908"/>
    </source>
</evidence>
<dbReference type="Pfam" id="PF00589">
    <property type="entry name" value="Phage_integrase"/>
    <property type="match status" value="1"/>
</dbReference>
<evidence type="ECO:0000313" key="9">
    <source>
        <dbReference type="EMBL" id="KYG28132.1"/>
    </source>
</evidence>
<protein>
    <submittedName>
        <fullName evidence="9">Integrase</fullName>
    </submittedName>
</protein>
<dbReference type="SUPFAM" id="SSF56349">
    <property type="entry name" value="DNA breaking-rejoining enzymes"/>
    <property type="match status" value="1"/>
</dbReference>
<dbReference type="Pfam" id="PF14659">
    <property type="entry name" value="Phage_int_SAM_3"/>
    <property type="match status" value="1"/>
</dbReference>
<dbReference type="InterPro" id="IPR028259">
    <property type="entry name" value="AP2-like_int_N"/>
</dbReference>
<name>A0A162D550_9BACI</name>
<keyword evidence="10" id="KW-1185">Reference proteome</keyword>
<dbReference type="InterPro" id="IPR050090">
    <property type="entry name" value="Tyrosine_recombinase_XerCD"/>
</dbReference>
<accession>A0A162D550</accession>
<comment type="similarity">
    <text evidence="1">Belongs to the 'phage' integrase family.</text>
</comment>
<feature type="domain" description="Core-binding (CB)" evidence="8">
    <location>
        <begin position="63"/>
        <end position="146"/>
    </location>
</feature>
<dbReference type="PROSITE" id="PS51898">
    <property type="entry name" value="TYR_RECOMBINASE"/>
    <property type="match status" value="1"/>
</dbReference>
<dbReference type="Gene3D" id="1.10.443.10">
    <property type="entry name" value="Intergrase catalytic core"/>
    <property type="match status" value="1"/>
</dbReference>
<gene>
    <name evidence="9" type="ORF">AZF04_09520</name>
</gene>
<keyword evidence="3 5" id="KW-0238">DNA-binding</keyword>
<organism evidence="9 10">
    <name type="scientific">Alkalihalobacillus trypoxylicola</name>
    <dbReference type="NCBI Taxonomy" id="519424"/>
    <lineage>
        <taxon>Bacteria</taxon>
        <taxon>Bacillati</taxon>
        <taxon>Bacillota</taxon>
        <taxon>Bacilli</taxon>
        <taxon>Bacillales</taxon>
        <taxon>Bacillaceae</taxon>
        <taxon>Alkalihalobacillus</taxon>
    </lineage>
</organism>
<dbReference type="OrthoDB" id="9803188at2"/>
<proteinExistence type="inferred from homology"/>
<dbReference type="InterPro" id="IPR011010">
    <property type="entry name" value="DNA_brk_join_enz"/>
</dbReference>
<dbReference type="EMBL" id="LTAO01000034">
    <property type="protein sequence ID" value="KYG28132.1"/>
    <property type="molecule type" value="Genomic_DNA"/>
</dbReference>
<dbReference type="Gene3D" id="1.10.150.130">
    <property type="match status" value="1"/>
</dbReference>
<dbReference type="GO" id="GO:0003677">
    <property type="term" value="F:DNA binding"/>
    <property type="evidence" value="ECO:0007669"/>
    <property type="project" value="UniProtKB-UniRule"/>
</dbReference>
<dbReference type="Pfam" id="PF14657">
    <property type="entry name" value="Arm-DNA-bind_4"/>
    <property type="match status" value="1"/>
</dbReference>
<dbReference type="AlphaFoldDB" id="A0A162D550"/>
<comment type="caution">
    <text evidence="9">The sequence shown here is derived from an EMBL/GenBank/DDBJ whole genome shotgun (WGS) entry which is preliminary data.</text>
</comment>
<dbReference type="InterPro" id="IPR004107">
    <property type="entry name" value="Integrase_SAM-like_N"/>
</dbReference>
<reference evidence="9" key="1">
    <citation type="submission" date="2016-02" db="EMBL/GenBank/DDBJ databases">
        <title>Genome sequence of Bacillus trypoxylicola KCTC 13244(T).</title>
        <authorList>
            <person name="Jeong H."/>
            <person name="Park S.-H."/>
            <person name="Choi S.-K."/>
        </authorList>
    </citation>
    <scope>NUCLEOTIDE SEQUENCE [LARGE SCALE GENOMIC DNA]</scope>
    <source>
        <strain evidence="9">KCTC 13244</strain>
    </source>
</reference>
<dbReference type="InterPro" id="IPR002104">
    <property type="entry name" value="Integrase_catalytic"/>
</dbReference>
<evidence type="ECO:0000259" key="7">
    <source>
        <dbReference type="PROSITE" id="PS51898"/>
    </source>
</evidence>
<evidence type="ECO:0000256" key="6">
    <source>
        <dbReference type="SAM" id="MobiDB-lite"/>
    </source>
</evidence>
<feature type="region of interest" description="Disordered" evidence="6">
    <location>
        <begin position="16"/>
        <end position="38"/>
    </location>
</feature>
<dbReference type="PANTHER" id="PTHR30349">
    <property type="entry name" value="PHAGE INTEGRASE-RELATED"/>
    <property type="match status" value="1"/>
</dbReference>
<dbReference type="RefSeq" id="WP_061949555.1">
    <property type="nucleotide sequence ID" value="NZ_LTAO01000034.1"/>
</dbReference>
<feature type="domain" description="Tyr recombinase" evidence="7">
    <location>
        <begin position="167"/>
        <end position="369"/>
    </location>
</feature>
<dbReference type="PANTHER" id="PTHR30349:SF64">
    <property type="entry name" value="PROPHAGE INTEGRASE INTD-RELATED"/>
    <property type="match status" value="1"/>
</dbReference>
<evidence type="ECO:0000259" key="8">
    <source>
        <dbReference type="PROSITE" id="PS51900"/>
    </source>
</evidence>
<dbReference type="GO" id="GO:0015074">
    <property type="term" value="P:DNA integration"/>
    <property type="evidence" value="ECO:0007669"/>
    <property type="project" value="UniProtKB-KW"/>
</dbReference>
<evidence type="ECO:0000256" key="4">
    <source>
        <dbReference type="ARBA" id="ARBA00023172"/>
    </source>
</evidence>